<name>A0ABR9VS50_9SYNC</name>
<protein>
    <submittedName>
        <fullName evidence="1">DUF4926 domain-containing protein</fullName>
    </submittedName>
</protein>
<evidence type="ECO:0000313" key="2">
    <source>
        <dbReference type="Proteomes" id="UP000658720"/>
    </source>
</evidence>
<accession>A0ABR9VS50</accession>
<gene>
    <name evidence="1" type="ORF">IQ217_05350</name>
</gene>
<dbReference type="InterPro" id="IPR032568">
    <property type="entry name" value="DUF4926"/>
</dbReference>
<keyword evidence="2" id="KW-1185">Reference proteome</keyword>
<proteinExistence type="predicted"/>
<dbReference type="Proteomes" id="UP000658720">
    <property type="component" value="Unassembled WGS sequence"/>
</dbReference>
<dbReference type="RefSeq" id="WP_190598458.1">
    <property type="nucleotide sequence ID" value="NZ_JADEVV010000011.1"/>
</dbReference>
<organism evidence="1 2">
    <name type="scientific">Synechocystis salina LEGE 00031</name>
    <dbReference type="NCBI Taxonomy" id="1828736"/>
    <lineage>
        <taxon>Bacteria</taxon>
        <taxon>Bacillati</taxon>
        <taxon>Cyanobacteriota</taxon>
        <taxon>Cyanophyceae</taxon>
        <taxon>Synechococcales</taxon>
        <taxon>Merismopediaceae</taxon>
        <taxon>Synechocystis</taxon>
    </lineage>
</organism>
<comment type="caution">
    <text evidence="1">The sequence shown here is derived from an EMBL/GenBank/DDBJ whole genome shotgun (WGS) entry which is preliminary data.</text>
</comment>
<evidence type="ECO:0000313" key="1">
    <source>
        <dbReference type="EMBL" id="MBE9253298.1"/>
    </source>
</evidence>
<dbReference type="EMBL" id="JADEVV010000011">
    <property type="protein sequence ID" value="MBE9253298.1"/>
    <property type="molecule type" value="Genomic_DNA"/>
</dbReference>
<dbReference type="Pfam" id="PF16277">
    <property type="entry name" value="DUF4926"/>
    <property type="match status" value="1"/>
</dbReference>
<sequence length="80" mass="8786">MNLELYQRVVLTVDQPQYNLKKGDIATLVDMVPHPAGRENGYILEVFNAKGESIAVISLPQSQVEPIPDNALLSVRLLAA</sequence>
<reference evidence="1 2" key="1">
    <citation type="submission" date="2020-10" db="EMBL/GenBank/DDBJ databases">
        <authorList>
            <person name="Castelo-Branco R."/>
            <person name="Eusebio N."/>
            <person name="Adriana R."/>
            <person name="Vieira A."/>
            <person name="Brugerolle De Fraissinette N."/>
            <person name="Rezende De Castro R."/>
            <person name="Schneider M.P."/>
            <person name="Vasconcelos V."/>
            <person name="Leao P.N."/>
        </authorList>
    </citation>
    <scope>NUCLEOTIDE SEQUENCE [LARGE SCALE GENOMIC DNA]</scope>
    <source>
        <strain evidence="1 2">LEGE 00031</strain>
    </source>
</reference>